<evidence type="ECO:0000256" key="2">
    <source>
        <dbReference type="ARBA" id="ARBA00022741"/>
    </source>
</evidence>
<organism evidence="7 8">
    <name type="scientific">Dioscorea zingiberensis</name>
    <dbReference type="NCBI Taxonomy" id="325984"/>
    <lineage>
        <taxon>Eukaryota</taxon>
        <taxon>Viridiplantae</taxon>
        <taxon>Streptophyta</taxon>
        <taxon>Embryophyta</taxon>
        <taxon>Tracheophyta</taxon>
        <taxon>Spermatophyta</taxon>
        <taxon>Magnoliopsida</taxon>
        <taxon>Liliopsida</taxon>
        <taxon>Dioscoreales</taxon>
        <taxon>Dioscoreaceae</taxon>
        <taxon>Dioscorea</taxon>
    </lineage>
</organism>
<dbReference type="Proteomes" id="UP001085076">
    <property type="component" value="Miscellaneous, Linkage group lg08"/>
</dbReference>
<dbReference type="InterPro" id="IPR008271">
    <property type="entry name" value="Ser/Thr_kinase_AS"/>
</dbReference>
<dbReference type="SUPFAM" id="SSF56112">
    <property type="entry name" value="Protein kinase-like (PK-like)"/>
    <property type="match status" value="1"/>
</dbReference>
<feature type="transmembrane region" description="Helical" evidence="5">
    <location>
        <begin position="34"/>
        <end position="59"/>
    </location>
</feature>
<evidence type="ECO:0000313" key="8">
    <source>
        <dbReference type="Proteomes" id="UP001085076"/>
    </source>
</evidence>
<gene>
    <name evidence="7" type="ORF">J5N97_026754</name>
</gene>
<dbReference type="Gene3D" id="1.10.510.10">
    <property type="entry name" value="Transferase(Phosphotransferase) domain 1"/>
    <property type="match status" value="1"/>
</dbReference>
<dbReference type="EMBL" id="JAGGNH010000008">
    <property type="protein sequence ID" value="KAJ0965616.1"/>
    <property type="molecule type" value="Genomic_DNA"/>
</dbReference>
<dbReference type="InterPro" id="IPR000719">
    <property type="entry name" value="Prot_kinase_dom"/>
</dbReference>
<dbReference type="GO" id="GO:0004672">
    <property type="term" value="F:protein kinase activity"/>
    <property type="evidence" value="ECO:0007669"/>
    <property type="project" value="InterPro"/>
</dbReference>
<sequence>MGRRLSFYDLSSSQPPAQHVYVLQMQSPKPSVSISFFLLGAAVCLVIILVVFIFFWKFVKPETLWKMMQLKKTSGVPDYISADLRAISYFDFRTLRKATKNFHPKYQLGRGGFGPVYQGVLDDGRMIAVKQLSLGKSQQGESEFLSEVKMITNIQHKNLVRLVGCCSEGAQRLLVYEFMKNKSLDCIIFGENGMFLSWNIRFQIILGIARGIQYLHEDSYLRIVHRDIKASNILLDDKFQPKIGDFGLARFFPEDQAYLSTTVAGTLGYTAPEYAIRGELSEKADIYSFGVLVLELICCRKNTDLTLSSEMQYLPEYAWKLYKRSRLIDMVDPKLQTDGFVESDVLLVCHIALLCLQPYPNLRPPMSEIVAMLTCKSELTTIPMKPAFMNRKSLISSNVSWESLSDQPSPSLSLSQLHSDSPHILPAESPHHLDDICLNPSSQCDR</sequence>
<keyword evidence="5" id="KW-1133">Transmembrane helix</keyword>
<evidence type="ECO:0000256" key="1">
    <source>
        <dbReference type="ARBA" id="ARBA00022679"/>
    </source>
</evidence>
<protein>
    <recommendedName>
        <fullName evidence="6">Protein kinase domain-containing protein</fullName>
    </recommendedName>
</protein>
<name>A0A9D5C2Y8_9LILI</name>
<accession>A0A9D5C2Y8</accession>
<keyword evidence="8" id="KW-1185">Reference proteome</keyword>
<dbReference type="PROSITE" id="PS00108">
    <property type="entry name" value="PROTEIN_KINASE_ST"/>
    <property type="match status" value="1"/>
</dbReference>
<dbReference type="FunFam" id="1.10.510.10:FF:000560">
    <property type="entry name" value="Putative LRR receptor-like serine/threonine-protein kinase isoform A"/>
    <property type="match status" value="1"/>
</dbReference>
<feature type="domain" description="Protein kinase" evidence="6">
    <location>
        <begin position="102"/>
        <end position="388"/>
    </location>
</feature>
<keyword evidence="2" id="KW-0547">Nucleotide-binding</keyword>
<keyword evidence="4" id="KW-0067">ATP-binding</keyword>
<dbReference type="Gene3D" id="3.30.200.20">
    <property type="entry name" value="Phosphorylase Kinase, domain 1"/>
    <property type="match status" value="1"/>
</dbReference>
<dbReference type="PROSITE" id="PS50011">
    <property type="entry name" value="PROTEIN_KINASE_DOM"/>
    <property type="match status" value="1"/>
</dbReference>
<dbReference type="AlphaFoldDB" id="A0A9D5C2Y8"/>
<keyword evidence="1" id="KW-0808">Transferase</keyword>
<dbReference type="OrthoDB" id="4062651at2759"/>
<reference evidence="7" key="1">
    <citation type="submission" date="2021-03" db="EMBL/GenBank/DDBJ databases">
        <authorList>
            <person name="Li Z."/>
            <person name="Yang C."/>
        </authorList>
    </citation>
    <scope>NUCLEOTIDE SEQUENCE</scope>
    <source>
        <strain evidence="7">Dzin_1.0</strain>
        <tissue evidence="7">Leaf</tissue>
    </source>
</reference>
<evidence type="ECO:0000256" key="5">
    <source>
        <dbReference type="SAM" id="Phobius"/>
    </source>
</evidence>
<evidence type="ECO:0000259" key="6">
    <source>
        <dbReference type="PROSITE" id="PS50011"/>
    </source>
</evidence>
<dbReference type="InterPro" id="IPR011009">
    <property type="entry name" value="Kinase-like_dom_sf"/>
</dbReference>
<dbReference type="FunFam" id="3.30.200.20:FF:000327">
    <property type="entry name" value="Cysteine-rich receptor-like protein kinase 10"/>
    <property type="match status" value="1"/>
</dbReference>
<evidence type="ECO:0000313" key="7">
    <source>
        <dbReference type="EMBL" id="KAJ0965616.1"/>
    </source>
</evidence>
<dbReference type="PANTHER" id="PTHR47973">
    <property type="entry name" value="CYSTEINE-RICH RECEPTOR-LIKE PROTEIN KINASE 3"/>
    <property type="match status" value="1"/>
</dbReference>
<dbReference type="SMART" id="SM00220">
    <property type="entry name" value="S_TKc"/>
    <property type="match status" value="1"/>
</dbReference>
<keyword evidence="5" id="KW-0472">Membrane</keyword>
<keyword evidence="3" id="KW-0418">Kinase</keyword>
<dbReference type="InterPro" id="IPR052059">
    <property type="entry name" value="CR_Ser/Thr_kinase"/>
</dbReference>
<dbReference type="Pfam" id="PF00069">
    <property type="entry name" value="Pkinase"/>
    <property type="match status" value="1"/>
</dbReference>
<proteinExistence type="predicted"/>
<dbReference type="CDD" id="cd14066">
    <property type="entry name" value="STKc_IRAK"/>
    <property type="match status" value="1"/>
</dbReference>
<evidence type="ECO:0000256" key="3">
    <source>
        <dbReference type="ARBA" id="ARBA00022777"/>
    </source>
</evidence>
<comment type="caution">
    <text evidence="7">The sequence shown here is derived from an EMBL/GenBank/DDBJ whole genome shotgun (WGS) entry which is preliminary data.</text>
</comment>
<evidence type="ECO:0000256" key="4">
    <source>
        <dbReference type="ARBA" id="ARBA00022840"/>
    </source>
</evidence>
<dbReference type="GO" id="GO:0005524">
    <property type="term" value="F:ATP binding"/>
    <property type="evidence" value="ECO:0007669"/>
    <property type="project" value="UniProtKB-KW"/>
</dbReference>
<reference evidence="7" key="2">
    <citation type="journal article" date="2022" name="Hortic Res">
        <title>The genome of Dioscorea zingiberensis sheds light on the biosynthesis, origin and evolution of the medicinally important diosgenin saponins.</title>
        <authorList>
            <person name="Li Y."/>
            <person name="Tan C."/>
            <person name="Li Z."/>
            <person name="Guo J."/>
            <person name="Li S."/>
            <person name="Chen X."/>
            <person name="Wang C."/>
            <person name="Dai X."/>
            <person name="Yang H."/>
            <person name="Song W."/>
            <person name="Hou L."/>
            <person name="Xu J."/>
            <person name="Tong Z."/>
            <person name="Xu A."/>
            <person name="Yuan X."/>
            <person name="Wang W."/>
            <person name="Yang Q."/>
            <person name="Chen L."/>
            <person name="Sun Z."/>
            <person name="Wang K."/>
            <person name="Pan B."/>
            <person name="Chen J."/>
            <person name="Bao Y."/>
            <person name="Liu F."/>
            <person name="Qi X."/>
            <person name="Gang D.R."/>
            <person name="Wen J."/>
            <person name="Li J."/>
        </authorList>
    </citation>
    <scope>NUCLEOTIDE SEQUENCE</scope>
    <source>
        <strain evidence="7">Dzin_1.0</strain>
    </source>
</reference>
<keyword evidence="5" id="KW-0812">Transmembrane</keyword>